<dbReference type="Gene3D" id="3.30.1360.40">
    <property type="match status" value="1"/>
</dbReference>
<dbReference type="EMBL" id="BARS01004151">
    <property type="protein sequence ID" value="GAF73795.1"/>
    <property type="molecule type" value="Genomic_DNA"/>
</dbReference>
<name>X0TCJ3_9ZZZZ</name>
<evidence type="ECO:0000256" key="2">
    <source>
        <dbReference type="ARBA" id="ARBA00022917"/>
    </source>
</evidence>
<proteinExistence type="inferred from homology"/>
<dbReference type="FunFam" id="3.30.1360.40:FF:000001">
    <property type="entry name" value="Ribosome-recycling factor"/>
    <property type="match status" value="1"/>
</dbReference>
<reference evidence="4" key="1">
    <citation type="journal article" date="2014" name="Front. Microbiol.">
        <title>High frequency of phylogenetically diverse reductive dehalogenase-homologous genes in deep subseafloor sedimentary metagenomes.</title>
        <authorList>
            <person name="Kawai M."/>
            <person name="Futagami T."/>
            <person name="Toyoda A."/>
            <person name="Takaki Y."/>
            <person name="Nishi S."/>
            <person name="Hori S."/>
            <person name="Arai W."/>
            <person name="Tsubouchi T."/>
            <person name="Morono Y."/>
            <person name="Uchiyama I."/>
            <person name="Ito T."/>
            <person name="Fujiyama A."/>
            <person name="Inagaki F."/>
            <person name="Takami H."/>
        </authorList>
    </citation>
    <scope>NUCLEOTIDE SEQUENCE</scope>
    <source>
        <strain evidence="4">Expedition CK06-06</strain>
    </source>
</reference>
<protein>
    <recommendedName>
        <fullName evidence="3">Ribosome recycling factor domain-containing protein</fullName>
    </recommendedName>
</protein>
<feature type="domain" description="Ribosome recycling factor" evidence="3">
    <location>
        <begin position="22"/>
        <end position="91"/>
    </location>
</feature>
<dbReference type="Gene3D" id="1.10.132.20">
    <property type="entry name" value="Ribosome-recycling factor"/>
    <property type="match status" value="1"/>
</dbReference>
<dbReference type="InterPro" id="IPR036191">
    <property type="entry name" value="RRF_sf"/>
</dbReference>
<evidence type="ECO:0000256" key="1">
    <source>
        <dbReference type="ARBA" id="ARBA00005912"/>
    </source>
</evidence>
<dbReference type="AlphaFoldDB" id="X0TCJ3"/>
<accession>X0TCJ3</accession>
<keyword evidence="2" id="KW-0648">Protein biosynthesis</keyword>
<dbReference type="GO" id="GO:0006412">
    <property type="term" value="P:translation"/>
    <property type="evidence" value="ECO:0007669"/>
    <property type="project" value="UniProtKB-KW"/>
</dbReference>
<dbReference type="SUPFAM" id="SSF55194">
    <property type="entry name" value="Ribosome recycling factor, RRF"/>
    <property type="match status" value="1"/>
</dbReference>
<dbReference type="InterPro" id="IPR023584">
    <property type="entry name" value="Ribosome_recyc_fac_dom"/>
</dbReference>
<dbReference type="GO" id="GO:0043023">
    <property type="term" value="F:ribosomal large subunit binding"/>
    <property type="evidence" value="ECO:0007669"/>
    <property type="project" value="TreeGrafter"/>
</dbReference>
<dbReference type="PANTHER" id="PTHR20982:SF3">
    <property type="entry name" value="MITOCHONDRIAL RIBOSOME RECYCLING FACTOR PSEUDO 1"/>
    <property type="match status" value="1"/>
</dbReference>
<dbReference type="InterPro" id="IPR002661">
    <property type="entry name" value="Ribosome_recyc_fac"/>
</dbReference>
<sequence>MYKEIINKLKPNFNKTVEYLRSGLASLQVGRATPSLIEDLEVECYNQRMPLKQLAAIQTPEPRSILVRPWDKDILKDIAKAISQSKLGLSP</sequence>
<dbReference type="Pfam" id="PF01765">
    <property type="entry name" value="RRF"/>
    <property type="match status" value="1"/>
</dbReference>
<feature type="non-terminal residue" evidence="4">
    <location>
        <position position="91"/>
    </location>
</feature>
<organism evidence="4">
    <name type="scientific">marine sediment metagenome</name>
    <dbReference type="NCBI Taxonomy" id="412755"/>
    <lineage>
        <taxon>unclassified sequences</taxon>
        <taxon>metagenomes</taxon>
        <taxon>ecological metagenomes</taxon>
    </lineage>
</organism>
<gene>
    <name evidence="4" type="ORF">S01H1_08091</name>
</gene>
<dbReference type="PANTHER" id="PTHR20982">
    <property type="entry name" value="RIBOSOME RECYCLING FACTOR"/>
    <property type="match status" value="1"/>
</dbReference>
<comment type="similarity">
    <text evidence="1">Belongs to the RRF family.</text>
</comment>
<evidence type="ECO:0000259" key="3">
    <source>
        <dbReference type="Pfam" id="PF01765"/>
    </source>
</evidence>
<evidence type="ECO:0000313" key="4">
    <source>
        <dbReference type="EMBL" id="GAF73795.1"/>
    </source>
</evidence>
<comment type="caution">
    <text evidence="4">The sequence shown here is derived from an EMBL/GenBank/DDBJ whole genome shotgun (WGS) entry which is preliminary data.</text>
</comment>